<protein>
    <submittedName>
        <fullName evidence="2">Unannotated protein</fullName>
    </submittedName>
</protein>
<name>A0A6J6GQX5_9ZZZZ</name>
<gene>
    <name evidence="2" type="ORF">UFOPK1835_00612</name>
</gene>
<dbReference type="EMBL" id="CAEZUP010000018">
    <property type="protein sequence ID" value="CAB4603677.1"/>
    <property type="molecule type" value="Genomic_DNA"/>
</dbReference>
<accession>A0A6J6GQX5</accession>
<evidence type="ECO:0000256" key="1">
    <source>
        <dbReference type="SAM" id="MobiDB-lite"/>
    </source>
</evidence>
<reference evidence="2" key="1">
    <citation type="submission" date="2020-05" db="EMBL/GenBank/DDBJ databases">
        <authorList>
            <person name="Chiriac C."/>
            <person name="Salcher M."/>
            <person name="Ghai R."/>
            <person name="Kavagutti S V."/>
        </authorList>
    </citation>
    <scope>NUCLEOTIDE SEQUENCE</scope>
</reference>
<dbReference type="AlphaFoldDB" id="A0A6J6GQX5"/>
<feature type="region of interest" description="Disordered" evidence="1">
    <location>
        <begin position="125"/>
        <end position="165"/>
    </location>
</feature>
<sequence length="180" mass="18377">MVADPVECLGAQVEREKYDVGTPDGMIEAIGEVRGEGILAGVTAGPVSAIVPEGDRLGECLVEMQLPGDRHGHLRDLEGMGQAGAGVIVREDEYLGLAGEAAKRGSSVEDAIPVALETCPNGIGRLGDGPVATTDGSGGARGEEQGLERFPLGSHEGLGYPDGRSGVSVGVTRRCGGVWS</sequence>
<evidence type="ECO:0000313" key="2">
    <source>
        <dbReference type="EMBL" id="CAB4603677.1"/>
    </source>
</evidence>
<proteinExistence type="predicted"/>
<organism evidence="2">
    <name type="scientific">freshwater metagenome</name>
    <dbReference type="NCBI Taxonomy" id="449393"/>
    <lineage>
        <taxon>unclassified sequences</taxon>
        <taxon>metagenomes</taxon>
        <taxon>ecological metagenomes</taxon>
    </lineage>
</organism>